<reference evidence="3" key="1">
    <citation type="submission" date="2015-04" db="EMBL/GenBank/DDBJ databases">
        <title>The genome sequence of the plant pathogenic Rhizarian Plasmodiophora brassicae reveals insights in its biotrophic life cycle and the origin of chitin synthesis.</title>
        <authorList>
            <person name="Schwelm A."/>
            <person name="Fogelqvist J."/>
            <person name="Knaust A."/>
            <person name="Julke S."/>
            <person name="Lilja T."/>
            <person name="Dhandapani V."/>
            <person name="Bonilla-Rosso G."/>
            <person name="Karlsson M."/>
            <person name="Shevchenko A."/>
            <person name="Choi S.R."/>
            <person name="Kim H.G."/>
            <person name="Park J.Y."/>
            <person name="Lim Y.P."/>
            <person name="Ludwig-Muller J."/>
            <person name="Dixelius C."/>
        </authorList>
    </citation>
    <scope>NUCLEOTIDE SEQUENCE</scope>
    <source>
        <tissue evidence="3">Potato root galls</tissue>
    </source>
</reference>
<evidence type="ECO:0000256" key="2">
    <source>
        <dbReference type="ARBA" id="ARBA00023186"/>
    </source>
</evidence>
<evidence type="ECO:0000313" key="3">
    <source>
        <dbReference type="EMBL" id="CRZ09346.1"/>
    </source>
</evidence>
<dbReference type="GO" id="GO:0016272">
    <property type="term" value="C:prefoldin complex"/>
    <property type="evidence" value="ECO:0007669"/>
    <property type="project" value="InterPro"/>
</dbReference>
<dbReference type="PANTHER" id="PTHR13303">
    <property type="entry name" value="PREFOLDIN SUBUNIT 2"/>
    <property type="match status" value="1"/>
</dbReference>
<dbReference type="FunFam" id="1.10.287.370:FF:000002">
    <property type="entry name" value="Prefoldin subunit 2"/>
    <property type="match status" value="1"/>
</dbReference>
<dbReference type="EMBL" id="HACM01008904">
    <property type="protein sequence ID" value="CRZ09346.1"/>
    <property type="molecule type" value="Transcribed_RNA"/>
</dbReference>
<dbReference type="SUPFAM" id="SSF46579">
    <property type="entry name" value="Prefoldin"/>
    <property type="match status" value="1"/>
</dbReference>
<dbReference type="InterPro" id="IPR027235">
    <property type="entry name" value="PFD2"/>
</dbReference>
<dbReference type="Pfam" id="PF01920">
    <property type="entry name" value="Prefoldin_2"/>
    <property type="match status" value="1"/>
</dbReference>
<organism evidence="3">
    <name type="scientific">Spongospora subterranea</name>
    <dbReference type="NCBI Taxonomy" id="70186"/>
    <lineage>
        <taxon>Eukaryota</taxon>
        <taxon>Sar</taxon>
        <taxon>Rhizaria</taxon>
        <taxon>Endomyxa</taxon>
        <taxon>Phytomyxea</taxon>
        <taxon>Plasmodiophorida</taxon>
        <taxon>Plasmodiophoridae</taxon>
        <taxon>Spongospora</taxon>
    </lineage>
</organism>
<sequence>MSVVADQAGKTPDLIVGEFEDRRRELSAIFQKMQELDGDRLEHELVIKTLSKLEPERECYRLVNNVLVRRTVGEVLPSVDNNNTRIGEVMSTLNAKLKEKEEELNAFKAKYGIVVRGEDVPDTVKASQLSSSS</sequence>
<evidence type="ECO:0008006" key="4">
    <source>
        <dbReference type="Google" id="ProtNLM"/>
    </source>
</evidence>
<dbReference type="GO" id="GO:0006457">
    <property type="term" value="P:protein folding"/>
    <property type="evidence" value="ECO:0007669"/>
    <property type="project" value="InterPro"/>
</dbReference>
<accession>A0A0H5R685</accession>
<keyword evidence="2" id="KW-0143">Chaperone</keyword>
<dbReference type="InterPro" id="IPR002777">
    <property type="entry name" value="PFD_beta-like"/>
</dbReference>
<dbReference type="InterPro" id="IPR009053">
    <property type="entry name" value="Prefoldin"/>
</dbReference>
<dbReference type="Gene3D" id="1.10.287.370">
    <property type="match status" value="1"/>
</dbReference>
<evidence type="ECO:0000256" key="1">
    <source>
        <dbReference type="ARBA" id="ARBA00008045"/>
    </source>
</evidence>
<dbReference type="GO" id="GO:0051082">
    <property type="term" value="F:unfolded protein binding"/>
    <property type="evidence" value="ECO:0007669"/>
    <property type="project" value="InterPro"/>
</dbReference>
<proteinExistence type="inferred from homology"/>
<dbReference type="AlphaFoldDB" id="A0A0H5R685"/>
<name>A0A0H5R685_9EUKA</name>
<dbReference type="CDD" id="cd23163">
    <property type="entry name" value="Prefoldin_2"/>
    <property type="match status" value="1"/>
</dbReference>
<comment type="similarity">
    <text evidence="1">Belongs to the prefoldin subunit beta family.</text>
</comment>
<protein>
    <recommendedName>
        <fullName evidence="4">Prefoldin subunit 2</fullName>
    </recommendedName>
</protein>